<organism evidence="3 4">
    <name type="scientific">Thiomonas bhubaneswarensis</name>
    <dbReference type="NCBI Taxonomy" id="339866"/>
    <lineage>
        <taxon>Bacteria</taxon>
        <taxon>Pseudomonadati</taxon>
        <taxon>Pseudomonadota</taxon>
        <taxon>Betaproteobacteria</taxon>
        <taxon>Burkholderiales</taxon>
        <taxon>Thiomonas</taxon>
    </lineage>
</organism>
<dbReference type="Gene3D" id="3.40.50.2300">
    <property type="match status" value="1"/>
</dbReference>
<dbReference type="PANTHER" id="PTHR43428:SF1">
    <property type="entry name" value="ARSENATE REDUCTASE"/>
    <property type="match status" value="1"/>
</dbReference>
<protein>
    <submittedName>
        <fullName evidence="3">Protein tyrosine phosphatase</fullName>
    </submittedName>
</protein>
<proteinExistence type="predicted"/>
<name>A0A0K6I9B6_9BURK</name>
<dbReference type="OrthoDB" id="9793058at2"/>
<dbReference type="PANTHER" id="PTHR43428">
    <property type="entry name" value="ARSENATE REDUCTASE"/>
    <property type="match status" value="1"/>
</dbReference>
<dbReference type="InterPro" id="IPR023485">
    <property type="entry name" value="Ptyr_pPase"/>
</dbReference>
<keyword evidence="1" id="KW-0059">Arsenical resistance</keyword>
<dbReference type="CDD" id="cd16345">
    <property type="entry name" value="LMWP_ArsC"/>
    <property type="match status" value="1"/>
</dbReference>
<evidence type="ECO:0000313" key="3">
    <source>
        <dbReference type="EMBL" id="CUA99711.1"/>
    </source>
</evidence>
<feature type="domain" description="Phosphotyrosine protein phosphatase I" evidence="2">
    <location>
        <begin position="6"/>
        <end position="144"/>
    </location>
</feature>
<keyword evidence="4" id="KW-1185">Reference proteome</keyword>
<dbReference type="GO" id="GO:0046685">
    <property type="term" value="P:response to arsenic-containing substance"/>
    <property type="evidence" value="ECO:0007669"/>
    <property type="project" value="UniProtKB-KW"/>
</dbReference>
<evidence type="ECO:0000313" key="4">
    <source>
        <dbReference type="Proteomes" id="UP000183649"/>
    </source>
</evidence>
<dbReference type="Proteomes" id="UP000183649">
    <property type="component" value="Unassembled WGS sequence"/>
</dbReference>
<dbReference type="InterPro" id="IPR036196">
    <property type="entry name" value="Ptyr_pPase_sf"/>
</dbReference>
<reference evidence="4" key="1">
    <citation type="submission" date="2015-08" db="EMBL/GenBank/DDBJ databases">
        <authorList>
            <person name="Varghese N."/>
        </authorList>
    </citation>
    <scope>NUCLEOTIDE SEQUENCE [LARGE SCALE GENOMIC DNA]</scope>
    <source>
        <strain evidence="4">DSM 18181</strain>
    </source>
</reference>
<sequence>MDNKVYNVLVLCTGNSARSIMGEGLINVMGKGRFKAYSAGSHPGGVVNPFAIEQLKTIGYPTETLRSKSWDEFSTPDAPVMDFVFTVCDKAAGETCPIWPGHPLTAHWGFEDPAAVQGSDEEKRRAFQTIFRQIMCRVRAFVNLPLDKLDEAATRQEIIAIGKTQVLPLPEECERGELDVISK</sequence>
<dbReference type="EMBL" id="CYHF01000010">
    <property type="protein sequence ID" value="CUA99711.1"/>
    <property type="molecule type" value="Genomic_DNA"/>
</dbReference>
<evidence type="ECO:0000256" key="1">
    <source>
        <dbReference type="ARBA" id="ARBA00022849"/>
    </source>
</evidence>
<evidence type="ECO:0000259" key="2">
    <source>
        <dbReference type="SMART" id="SM00226"/>
    </source>
</evidence>
<dbReference type="Pfam" id="PF01451">
    <property type="entry name" value="LMWPc"/>
    <property type="match status" value="1"/>
</dbReference>
<dbReference type="AlphaFoldDB" id="A0A0K6I9B6"/>
<dbReference type="STRING" id="339866.GCA_001418255_02625"/>
<dbReference type="SMART" id="SM00226">
    <property type="entry name" value="LMWPc"/>
    <property type="match status" value="1"/>
</dbReference>
<dbReference type="SUPFAM" id="SSF52788">
    <property type="entry name" value="Phosphotyrosine protein phosphatases I"/>
    <property type="match status" value="1"/>
</dbReference>
<gene>
    <name evidence="3" type="ORF">Ga0061069_11065</name>
</gene>
<dbReference type="RefSeq" id="WP_055451463.1">
    <property type="nucleotide sequence ID" value="NZ_CYHF01000010.1"/>
</dbReference>
<accession>A0A0K6I9B6</accession>